<gene>
    <name evidence="2" type="ORF">AWRI4619_LOCUS3212</name>
</gene>
<dbReference type="EMBL" id="CAIJEN010000004">
    <property type="protein sequence ID" value="CAD0084645.1"/>
    <property type="molecule type" value="Genomic_DNA"/>
</dbReference>
<feature type="transmembrane region" description="Helical" evidence="1">
    <location>
        <begin position="20"/>
        <end position="42"/>
    </location>
</feature>
<reference evidence="2" key="1">
    <citation type="submission" date="2020-06" db="EMBL/GenBank/DDBJ databases">
        <authorList>
            <person name="Onetto C."/>
        </authorList>
    </citation>
    <scope>NUCLEOTIDE SEQUENCE</scope>
</reference>
<protein>
    <submittedName>
        <fullName evidence="2">Uncharacterized protein</fullName>
    </submittedName>
</protein>
<accession>A0A9N8JET8</accession>
<evidence type="ECO:0000313" key="2">
    <source>
        <dbReference type="EMBL" id="CAD0084645.1"/>
    </source>
</evidence>
<evidence type="ECO:0000256" key="1">
    <source>
        <dbReference type="SAM" id="Phobius"/>
    </source>
</evidence>
<proteinExistence type="predicted"/>
<sequence length="73" mass="8066">MSTAAAPTDGPVHHGSHAHQLIAASVIAIVLPTVFLVLRLLARHVLRIRLYFDDWLIIIAWVNSWLASLSILC</sequence>
<keyword evidence="1" id="KW-1133">Transmembrane helix</keyword>
<feature type="transmembrane region" description="Helical" evidence="1">
    <location>
        <begin position="54"/>
        <end position="72"/>
    </location>
</feature>
<comment type="caution">
    <text evidence="2">The sequence shown here is derived from an EMBL/GenBank/DDBJ whole genome shotgun (WGS) entry which is preliminary data.</text>
</comment>
<dbReference type="Proteomes" id="UP000716446">
    <property type="component" value="Unassembled WGS sequence"/>
</dbReference>
<keyword evidence="1" id="KW-0812">Transmembrane</keyword>
<keyword evidence="1" id="KW-0472">Membrane</keyword>
<dbReference type="AlphaFoldDB" id="A0A9N8JET8"/>
<name>A0A9N8JET8_9PEZI</name>
<evidence type="ECO:0000313" key="3">
    <source>
        <dbReference type="Proteomes" id="UP000716446"/>
    </source>
</evidence>
<keyword evidence="3" id="KW-1185">Reference proteome</keyword>
<organism evidence="2 3">
    <name type="scientific">Aureobasidium vineae</name>
    <dbReference type="NCBI Taxonomy" id="2773715"/>
    <lineage>
        <taxon>Eukaryota</taxon>
        <taxon>Fungi</taxon>
        <taxon>Dikarya</taxon>
        <taxon>Ascomycota</taxon>
        <taxon>Pezizomycotina</taxon>
        <taxon>Dothideomycetes</taxon>
        <taxon>Dothideomycetidae</taxon>
        <taxon>Dothideales</taxon>
        <taxon>Saccotheciaceae</taxon>
        <taxon>Aureobasidium</taxon>
    </lineage>
</organism>